<feature type="repeat" description="TPR" evidence="3">
    <location>
        <begin position="177"/>
        <end position="210"/>
    </location>
</feature>
<accession>A0A2S9XCD1</accession>
<proteinExistence type="predicted"/>
<name>A0A2S9XCD1_9BACT</name>
<gene>
    <name evidence="4" type="primary">yrrB_3</name>
    <name evidence="4" type="ORF">ENSA5_64380</name>
</gene>
<comment type="caution">
    <text evidence="4">The sequence shown here is derived from an EMBL/GenBank/DDBJ whole genome shotgun (WGS) entry which is preliminary data.</text>
</comment>
<dbReference type="Pfam" id="PF07719">
    <property type="entry name" value="TPR_2"/>
    <property type="match status" value="1"/>
</dbReference>
<dbReference type="Proteomes" id="UP000237968">
    <property type="component" value="Unassembled WGS sequence"/>
</dbReference>
<dbReference type="Pfam" id="PF13432">
    <property type="entry name" value="TPR_16"/>
    <property type="match status" value="2"/>
</dbReference>
<dbReference type="OrthoDB" id="9766710at2"/>
<dbReference type="PANTHER" id="PTHR44227">
    <property type="match status" value="1"/>
</dbReference>
<keyword evidence="5" id="KW-1185">Reference proteome</keyword>
<dbReference type="InterPro" id="IPR011990">
    <property type="entry name" value="TPR-like_helical_dom_sf"/>
</dbReference>
<dbReference type="PROSITE" id="PS50005">
    <property type="entry name" value="TPR"/>
    <property type="match status" value="4"/>
</dbReference>
<dbReference type="EMBL" id="PVNK01000279">
    <property type="protein sequence ID" value="PRP90523.1"/>
    <property type="molecule type" value="Genomic_DNA"/>
</dbReference>
<dbReference type="InterPro" id="IPR052346">
    <property type="entry name" value="O-mannosyl-transferase_TMTC"/>
</dbReference>
<evidence type="ECO:0000256" key="3">
    <source>
        <dbReference type="PROSITE-ProRule" id="PRU00339"/>
    </source>
</evidence>
<dbReference type="InterPro" id="IPR013105">
    <property type="entry name" value="TPR_2"/>
</dbReference>
<evidence type="ECO:0000313" key="5">
    <source>
        <dbReference type="Proteomes" id="UP000237968"/>
    </source>
</evidence>
<organism evidence="4 5">
    <name type="scientific">Enhygromyxa salina</name>
    <dbReference type="NCBI Taxonomy" id="215803"/>
    <lineage>
        <taxon>Bacteria</taxon>
        <taxon>Pseudomonadati</taxon>
        <taxon>Myxococcota</taxon>
        <taxon>Polyangia</taxon>
        <taxon>Nannocystales</taxon>
        <taxon>Nannocystaceae</taxon>
        <taxon>Enhygromyxa</taxon>
    </lineage>
</organism>
<dbReference type="RefSeq" id="WP_106395606.1">
    <property type="nucleotide sequence ID" value="NZ_PVNK01000279.1"/>
</dbReference>
<feature type="repeat" description="TPR" evidence="3">
    <location>
        <begin position="143"/>
        <end position="176"/>
    </location>
</feature>
<reference evidence="4 5" key="1">
    <citation type="submission" date="2018-03" db="EMBL/GenBank/DDBJ databases">
        <title>Draft Genome Sequences of the Obligatory Marine Myxobacteria Enhygromyxa salina SWB005.</title>
        <authorList>
            <person name="Poehlein A."/>
            <person name="Moghaddam J.A."/>
            <person name="Harms H."/>
            <person name="Alanjari M."/>
            <person name="Koenig G.M."/>
            <person name="Daniel R."/>
            <person name="Schaeberle T.F."/>
        </authorList>
    </citation>
    <scope>NUCLEOTIDE SEQUENCE [LARGE SCALE GENOMIC DNA]</scope>
    <source>
        <strain evidence="4 5">SWB005</strain>
    </source>
</reference>
<protein>
    <submittedName>
        <fullName evidence="4">TPR repeat-containing protein YrrB</fullName>
    </submittedName>
</protein>
<dbReference type="Pfam" id="PF13428">
    <property type="entry name" value="TPR_14"/>
    <property type="match status" value="1"/>
</dbReference>
<feature type="repeat" description="TPR" evidence="3">
    <location>
        <begin position="106"/>
        <end position="139"/>
    </location>
</feature>
<evidence type="ECO:0000256" key="2">
    <source>
        <dbReference type="ARBA" id="ARBA00022803"/>
    </source>
</evidence>
<evidence type="ECO:0000256" key="1">
    <source>
        <dbReference type="ARBA" id="ARBA00022737"/>
    </source>
</evidence>
<dbReference type="PANTHER" id="PTHR44227:SF3">
    <property type="entry name" value="PROTEIN O-MANNOSYL-TRANSFERASE TMTC4"/>
    <property type="match status" value="1"/>
</dbReference>
<sequence>MRPQLDAIATLLDQGAADSAVRLLRSSWEPELPEHDRIPIYCMWIRGLCDIGDYEHALTLARRAAGEFPRKPDILTALGNVLDLYGELDQAREAFEVAVALDPGGVLQHYNLGAVLERLGDEARAEDCYREALALDENAPTMVEANAALGALLRRQARLEEAEEVYDRYLQEDPLDVEMLVEHGICLSDLDRLEEAIERFETALSLEPLHGSALYNEAITLYRLGRHDAARETMERAHVAERDNPLTLAVLGAWTLADPNGDLDVALRLLYWALDLVATFHDRGEFGSGYASLVAEEVFESLWQNGRRTEAREVARLAGRRDWITPHMFDTINRVDHGTTAPGSTRADAFRVRVRAELDSTPDDWPDGAGGYTTDLTVIASDEDEARELTLRYLEQLEPTVEVQFDVDVVSRGAESFDGARARGVARVDGSRAYFGSEAAPKAAR</sequence>
<keyword evidence="2 3" id="KW-0802">TPR repeat</keyword>
<feature type="repeat" description="TPR" evidence="3">
    <location>
        <begin position="72"/>
        <end position="105"/>
    </location>
</feature>
<evidence type="ECO:0000313" key="4">
    <source>
        <dbReference type="EMBL" id="PRP90523.1"/>
    </source>
</evidence>
<dbReference type="Gene3D" id="1.25.40.10">
    <property type="entry name" value="Tetratricopeptide repeat domain"/>
    <property type="match status" value="1"/>
</dbReference>
<keyword evidence="1" id="KW-0677">Repeat</keyword>
<dbReference type="InterPro" id="IPR019734">
    <property type="entry name" value="TPR_rpt"/>
</dbReference>
<dbReference type="SMART" id="SM00028">
    <property type="entry name" value="TPR"/>
    <property type="match status" value="5"/>
</dbReference>
<dbReference type="SUPFAM" id="SSF48452">
    <property type="entry name" value="TPR-like"/>
    <property type="match status" value="1"/>
</dbReference>
<dbReference type="AlphaFoldDB" id="A0A2S9XCD1"/>